<keyword evidence="9" id="KW-1185">Reference proteome</keyword>
<dbReference type="InterPro" id="IPR016032">
    <property type="entry name" value="Sig_transdc_resp-reg_C-effctor"/>
</dbReference>
<keyword evidence="4" id="KW-0804">Transcription</keyword>
<evidence type="ECO:0000256" key="3">
    <source>
        <dbReference type="ARBA" id="ARBA00023125"/>
    </source>
</evidence>
<dbReference type="SMART" id="SM00448">
    <property type="entry name" value="REC"/>
    <property type="match status" value="1"/>
</dbReference>
<name>A0ABY2I2W8_9MICO</name>
<dbReference type="Pfam" id="PF00072">
    <property type="entry name" value="Response_reg"/>
    <property type="match status" value="1"/>
</dbReference>
<dbReference type="EMBL" id="SOFD01000033">
    <property type="protein sequence ID" value="TFB75040.1"/>
    <property type="molecule type" value="Genomic_DNA"/>
</dbReference>
<keyword evidence="2" id="KW-0805">Transcription regulation</keyword>
<comment type="caution">
    <text evidence="8">The sequence shown here is derived from an EMBL/GenBank/DDBJ whole genome shotgun (WGS) entry which is preliminary data.</text>
</comment>
<evidence type="ECO:0000259" key="7">
    <source>
        <dbReference type="PROSITE" id="PS50110"/>
    </source>
</evidence>
<evidence type="ECO:0000259" key="6">
    <source>
        <dbReference type="PROSITE" id="PS50043"/>
    </source>
</evidence>
<evidence type="ECO:0000313" key="8">
    <source>
        <dbReference type="EMBL" id="TFB75040.1"/>
    </source>
</evidence>
<dbReference type="PANTHER" id="PTHR43214:SF24">
    <property type="entry name" value="TRANSCRIPTIONAL REGULATORY PROTEIN NARL-RELATED"/>
    <property type="match status" value="1"/>
</dbReference>
<dbReference type="SUPFAM" id="SSF52172">
    <property type="entry name" value="CheY-like"/>
    <property type="match status" value="1"/>
</dbReference>
<feature type="domain" description="HTH luxR-type" evidence="6">
    <location>
        <begin position="149"/>
        <end position="214"/>
    </location>
</feature>
<dbReference type="PANTHER" id="PTHR43214">
    <property type="entry name" value="TWO-COMPONENT RESPONSE REGULATOR"/>
    <property type="match status" value="1"/>
</dbReference>
<evidence type="ECO:0000256" key="5">
    <source>
        <dbReference type="PROSITE-ProRule" id="PRU00169"/>
    </source>
</evidence>
<dbReference type="Gene3D" id="3.40.50.2300">
    <property type="match status" value="1"/>
</dbReference>
<dbReference type="PROSITE" id="PS50043">
    <property type="entry name" value="HTH_LUXR_2"/>
    <property type="match status" value="1"/>
</dbReference>
<dbReference type="CDD" id="cd06170">
    <property type="entry name" value="LuxR_C_like"/>
    <property type="match status" value="1"/>
</dbReference>
<dbReference type="CDD" id="cd17535">
    <property type="entry name" value="REC_NarL-like"/>
    <property type="match status" value="1"/>
</dbReference>
<organism evidence="8 9">
    <name type="scientific">Cryobacterium flavum</name>
    <dbReference type="NCBI Taxonomy" id="1424659"/>
    <lineage>
        <taxon>Bacteria</taxon>
        <taxon>Bacillati</taxon>
        <taxon>Actinomycetota</taxon>
        <taxon>Actinomycetes</taxon>
        <taxon>Micrococcales</taxon>
        <taxon>Microbacteriaceae</taxon>
        <taxon>Cryobacterium</taxon>
    </lineage>
</organism>
<evidence type="ECO:0000256" key="4">
    <source>
        <dbReference type="ARBA" id="ARBA00023163"/>
    </source>
</evidence>
<evidence type="ECO:0000313" key="9">
    <source>
        <dbReference type="Proteomes" id="UP000298252"/>
    </source>
</evidence>
<dbReference type="InterPro" id="IPR058245">
    <property type="entry name" value="NreC/VraR/RcsB-like_REC"/>
</dbReference>
<dbReference type="Proteomes" id="UP000298252">
    <property type="component" value="Unassembled WGS sequence"/>
</dbReference>
<accession>A0ABY2I2W8</accession>
<keyword evidence="1 5" id="KW-0597">Phosphoprotein</keyword>
<dbReference type="SUPFAM" id="SSF46894">
    <property type="entry name" value="C-terminal effector domain of the bipartite response regulators"/>
    <property type="match status" value="1"/>
</dbReference>
<dbReference type="PRINTS" id="PR00038">
    <property type="entry name" value="HTHLUXR"/>
</dbReference>
<feature type="modified residue" description="4-aspartylphosphate" evidence="5">
    <location>
        <position position="54"/>
    </location>
</feature>
<feature type="domain" description="Response regulatory" evidence="7">
    <location>
        <begin position="3"/>
        <end position="122"/>
    </location>
</feature>
<dbReference type="SMART" id="SM00421">
    <property type="entry name" value="HTH_LUXR"/>
    <property type="match status" value="1"/>
</dbReference>
<proteinExistence type="predicted"/>
<dbReference type="Pfam" id="PF00196">
    <property type="entry name" value="GerE"/>
    <property type="match status" value="1"/>
</dbReference>
<dbReference type="InterPro" id="IPR000792">
    <property type="entry name" value="Tscrpt_reg_LuxR_C"/>
</dbReference>
<dbReference type="RefSeq" id="WP_092342603.1">
    <property type="nucleotide sequence ID" value="NZ_FNIB01000027.1"/>
</dbReference>
<dbReference type="InterPro" id="IPR001789">
    <property type="entry name" value="Sig_transdc_resp-reg_receiver"/>
</dbReference>
<protein>
    <submittedName>
        <fullName evidence="8">Response regulator transcription factor</fullName>
    </submittedName>
</protein>
<gene>
    <name evidence="8" type="ORF">E3O21_13360</name>
</gene>
<sequence length="217" mass="22947">MIRVAIADDQVLFCSGIEMLIASQDDLDFAGAAYDGEAITVLAAQEKPDVILMDIRMPKADGITATEQILAAADGREPPRIIVLTTHQRDIAVLSAINAGASGFLMKDATPEFLLAAIRTVHAGKSVIAPNNSLALIHDLSPRHLGQANDAVISALSVRQKEVFLLAARGLSNADIGAAAFISETTVKSHISGILAKLSLSSRLQLVALAYENRLVQ</sequence>
<dbReference type="PROSITE" id="PS50110">
    <property type="entry name" value="RESPONSE_REGULATORY"/>
    <property type="match status" value="1"/>
</dbReference>
<reference evidence="8 9" key="1">
    <citation type="submission" date="2019-03" db="EMBL/GenBank/DDBJ databases">
        <title>Genomics of glacier-inhabiting Cryobacterium strains.</title>
        <authorList>
            <person name="Liu Q."/>
            <person name="Xin Y.-H."/>
        </authorList>
    </citation>
    <scope>NUCLEOTIDE SEQUENCE [LARGE SCALE GENOMIC DNA]</scope>
    <source>
        <strain evidence="8 9">Hh8</strain>
    </source>
</reference>
<evidence type="ECO:0000256" key="1">
    <source>
        <dbReference type="ARBA" id="ARBA00022553"/>
    </source>
</evidence>
<dbReference type="InterPro" id="IPR011006">
    <property type="entry name" value="CheY-like_superfamily"/>
</dbReference>
<dbReference type="InterPro" id="IPR039420">
    <property type="entry name" value="WalR-like"/>
</dbReference>
<evidence type="ECO:0000256" key="2">
    <source>
        <dbReference type="ARBA" id="ARBA00023015"/>
    </source>
</evidence>
<keyword evidence="3" id="KW-0238">DNA-binding</keyword>